<dbReference type="InterPro" id="IPR020569">
    <property type="entry name" value="UPF0029_Impact_CS"/>
</dbReference>
<evidence type="ECO:0000313" key="4">
    <source>
        <dbReference type="EMBL" id="SFI44238.1"/>
    </source>
</evidence>
<protein>
    <submittedName>
        <fullName evidence="4">Uncharacterized protein, YigZ family</fullName>
    </submittedName>
</protein>
<evidence type="ECO:0000256" key="1">
    <source>
        <dbReference type="ARBA" id="ARBA00007665"/>
    </source>
</evidence>
<dbReference type="GO" id="GO:0006446">
    <property type="term" value="P:regulation of translational initiation"/>
    <property type="evidence" value="ECO:0007669"/>
    <property type="project" value="TreeGrafter"/>
</dbReference>
<dbReference type="PANTHER" id="PTHR16301:SF20">
    <property type="entry name" value="IMPACT FAMILY MEMBER YIGZ"/>
    <property type="match status" value="1"/>
</dbReference>
<dbReference type="Pfam" id="PF01205">
    <property type="entry name" value="Impact_N"/>
    <property type="match status" value="1"/>
</dbReference>
<dbReference type="STRING" id="1121003.SAMN03080618_00449"/>
<dbReference type="SUPFAM" id="SSF54211">
    <property type="entry name" value="Ribosomal protein S5 domain 2-like"/>
    <property type="match status" value="1"/>
</dbReference>
<comment type="similarity">
    <text evidence="1">Belongs to the IMPACT family.</text>
</comment>
<dbReference type="GO" id="GO:0005737">
    <property type="term" value="C:cytoplasm"/>
    <property type="evidence" value="ECO:0007669"/>
    <property type="project" value="TreeGrafter"/>
</dbReference>
<dbReference type="InterPro" id="IPR023582">
    <property type="entry name" value="Impact"/>
</dbReference>
<dbReference type="Proteomes" id="UP000242763">
    <property type="component" value="Unassembled WGS sequence"/>
</dbReference>
<dbReference type="InterPro" id="IPR001498">
    <property type="entry name" value="Impact_N"/>
</dbReference>
<feature type="domain" description="UPF0029" evidence="3">
    <location>
        <begin position="169"/>
        <end position="225"/>
    </location>
</feature>
<dbReference type="InterPro" id="IPR035647">
    <property type="entry name" value="EFG_III/V"/>
</dbReference>
<reference evidence="5" key="1">
    <citation type="submission" date="2016-10" db="EMBL/GenBank/DDBJ databases">
        <authorList>
            <person name="Varghese N."/>
            <person name="Submissions S."/>
        </authorList>
    </citation>
    <scope>NUCLEOTIDE SEQUENCE [LARGE SCALE GENOMIC DNA]</scope>
    <source>
        <strain evidence="5">DSM 21857</strain>
    </source>
</reference>
<dbReference type="InterPro" id="IPR020568">
    <property type="entry name" value="Ribosomal_Su5_D2-typ_SF"/>
</dbReference>
<dbReference type="AlphaFoldDB" id="A0A1I3I8B7"/>
<dbReference type="Pfam" id="PF09186">
    <property type="entry name" value="DUF1949"/>
    <property type="match status" value="1"/>
</dbReference>
<evidence type="ECO:0000259" key="3">
    <source>
        <dbReference type="Pfam" id="PF09186"/>
    </source>
</evidence>
<proteinExistence type="inferred from homology"/>
<sequence length="232" mass="24867">MQAENRRPKLISGDHIARRTGTDLALRRDVVNDGMVALRTLINVETARQEIKKSRFVAVAGAVSTEAEAKAFIASHSDPSANHNCWAWRIGQNYRFNDDGEPSGTAGKPILQAIDGQSLDAVAVVVTRWFGGVLLGSGGLIRAYGGTAAQCLREAETEPLIARVSAFAECGFSDLALVQSRLAALSTVEIIDQAFTGNGATLDLLVHEGHLVEVDQFIADLTSGKVRVTQRL</sequence>
<dbReference type="GO" id="GO:0032561">
    <property type="term" value="F:guanyl ribonucleotide binding"/>
    <property type="evidence" value="ECO:0007669"/>
    <property type="project" value="UniProtKB-ARBA"/>
</dbReference>
<evidence type="ECO:0000313" key="5">
    <source>
        <dbReference type="Proteomes" id="UP000242763"/>
    </source>
</evidence>
<name>A0A1I3I8B7_9HYPH</name>
<dbReference type="EMBL" id="FORF01000002">
    <property type="protein sequence ID" value="SFI44238.1"/>
    <property type="molecule type" value="Genomic_DNA"/>
</dbReference>
<dbReference type="PROSITE" id="PS00910">
    <property type="entry name" value="UPF0029"/>
    <property type="match status" value="1"/>
</dbReference>
<accession>A0A1I3I8B7</accession>
<feature type="domain" description="Impact N-terminal" evidence="2">
    <location>
        <begin position="52"/>
        <end position="152"/>
    </location>
</feature>
<dbReference type="InterPro" id="IPR036956">
    <property type="entry name" value="Impact_N_sf"/>
</dbReference>
<gene>
    <name evidence="4" type="ORF">SAMN03080618_00449</name>
</gene>
<dbReference type="Gene3D" id="3.30.230.30">
    <property type="entry name" value="Impact, N-terminal domain"/>
    <property type="match status" value="1"/>
</dbReference>
<dbReference type="InterPro" id="IPR015269">
    <property type="entry name" value="UPF0029_Impact_C"/>
</dbReference>
<dbReference type="SUPFAM" id="SSF54980">
    <property type="entry name" value="EF-G C-terminal domain-like"/>
    <property type="match status" value="1"/>
</dbReference>
<dbReference type="GO" id="GO:0017111">
    <property type="term" value="F:ribonucleoside triphosphate phosphatase activity"/>
    <property type="evidence" value="ECO:0007669"/>
    <property type="project" value="UniProtKB-ARBA"/>
</dbReference>
<keyword evidence="5" id="KW-1185">Reference proteome</keyword>
<dbReference type="PANTHER" id="PTHR16301">
    <property type="entry name" value="IMPACT-RELATED"/>
    <property type="match status" value="1"/>
</dbReference>
<organism evidence="4 5">
    <name type="scientific">Aquamicrobium aerolatum DSM 21857</name>
    <dbReference type="NCBI Taxonomy" id="1121003"/>
    <lineage>
        <taxon>Bacteria</taxon>
        <taxon>Pseudomonadati</taxon>
        <taxon>Pseudomonadota</taxon>
        <taxon>Alphaproteobacteria</taxon>
        <taxon>Hyphomicrobiales</taxon>
        <taxon>Phyllobacteriaceae</taxon>
        <taxon>Aerobium</taxon>
    </lineage>
</organism>
<evidence type="ECO:0000259" key="2">
    <source>
        <dbReference type="Pfam" id="PF01205"/>
    </source>
</evidence>